<protein>
    <submittedName>
        <fullName evidence="7">Oligosaccharide flippase family protein</fullName>
    </submittedName>
</protein>
<evidence type="ECO:0000313" key="8">
    <source>
        <dbReference type="Proteomes" id="UP000708576"/>
    </source>
</evidence>
<keyword evidence="4 6" id="KW-1133">Transmembrane helix</keyword>
<feature type="transmembrane region" description="Helical" evidence="6">
    <location>
        <begin position="310"/>
        <end position="335"/>
    </location>
</feature>
<dbReference type="EMBL" id="JAGUCO010000008">
    <property type="protein sequence ID" value="MBS2099104.1"/>
    <property type="molecule type" value="Genomic_DNA"/>
</dbReference>
<feature type="transmembrane region" description="Helical" evidence="6">
    <location>
        <begin position="341"/>
        <end position="361"/>
    </location>
</feature>
<feature type="transmembrane region" description="Helical" evidence="6">
    <location>
        <begin position="45"/>
        <end position="63"/>
    </location>
</feature>
<name>A0ABS5JW34_9BACT</name>
<organism evidence="7 8">
    <name type="scientific">Carboxylicivirga linearis</name>
    <dbReference type="NCBI Taxonomy" id="1628157"/>
    <lineage>
        <taxon>Bacteria</taxon>
        <taxon>Pseudomonadati</taxon>
        <taxon>Bacteroidota</taxon>
        <taxon>Bacteroidia</taxon>
        <taxon>Marinilabiliales</taxon>
        <taxon>Marinilabiliaceae</taxon>
        <taxon>Carboxylicivirga</taxon>
    </lineage>
</organism>
<evidence type="ECO:0000256" key="3">
    <source>
        <dbReference type="ARBA" id="ARBA00022692"/>
    </source>
</evidence>
<evidence type="ECO:0000256" key="1">
    <source>
        <dbReference type="ARBA" id="ARBA00004651"/>
    </source>
</evidence>
<comment type="subcellular location">
    <subcellularLocation>
        <location evidence="1">Cell membrane</location>
        <topology evidence="1">Multi-pass membrane protein</topology>
    </subcellularLocation>
</comment>
<keyword evidence="5 6" id="KW-0472">Membrane</keyword>
<dbReference type="Proteomes" id="UP000708576">
    <property type="component" value="Unassembled WGS sequence"/>
</dbReference>
<gene>
    <name evidence="7" type="ORF">KEM10_12500</name>
</gene>
<evidence type="ECO:0000256" key="6">
    <source>
        <dbReference type="SAM" id="Phobius"/>
    </source>
</evidence>
<dbReference type="PANTHER" id="PTHR30250:SF11">
    <property type="entry name" value="O-ANTIGEN TRANSPORTER-RELATED"/>
    <property type="match status" value="1"/>
</dbReference>
<evidence type="ECO:0000313" key="7">
    <source>
        <dbReference type="EMBL" id="MBS2099104.1"/>
    </source>
</evidence>
<feature type="transmembrane region" description="Helical" evidence="6">
    <location>
        <begin position="431"/>
        <end position="450"/>
    </location>
</feature>
<accession>A0ABS5JW34</accession>
<dbReference type="PANTHER" id="PTHR30250">
    <property type="entry name" value="PST FAMILY PREDICTED COLANIC ACID TRANSPORTER"/>
    <property type="match status" value="1"/>
</dbReference>
<feature type="transmembrane region" description="Helical" evidence="6">
    <location>
        <begin position="225"/>
        <end position="240"/>
    </location>
</feature>
<feature type="transmembrane region" description="Helical" evidence="6">
    <location>
        <begin position="128"/>
        <end position="150"/>
    </location>
</feature>
<dbReference type="Pfam" id="PF01943">
    <property type="entry name" value="Polysacc_synt"/>
    <property type="match status" value="1"/>
</dbReference>
<feature type="transmembrane region" description="Helical" evidence="6">
    <location>
        <begin position="456"/>
        <end position="475"/>
    </location>
</feature>
<dbReference type="RefSeq" id="WP_212216347.1">
    <property type="nucleotide sequence ID" value="NZ_JAGUCO010000008.1"/>
</dbReference>
<feature type="transmembrane region" description="Helical" evidence="6">
    <location>
        <begin position="397"/>
        <end position="419"/>
    </location>
</feature>
<feature type="transmembrane region" description="Helical" evidence="6">
    <location>
        <begin position="155"/>
        <end position="172"/>
    </location>
</feature>
<keyword evidence="3 6" id="KW-0812">Transmembrane</keyword>
<evidence type="ECO:0000256" key="4">
    <source>
        <dbReference type="ARBA" id="ARBA00022989"/>
    </source>
</evidence>
<dbReference type="InterPro" id="IPR002797">
    <property type="entry name" value="Polysacc_synth"/>
</dbReference>
<feature type="transmembrane region" description="Helical" evidence="6">
    <location>
        <begin position="178"/>
        <end position="204"/>
    </location>
</feature>
<proteinExistence type="predicted"/>
<feature type="transmembrane region" description="Helical" evidence="6">
    <location>
        <begin position="373"/>
        <end position="391"/>
    </location>
</feature>
<feature type="transmembrane region" description="Helical" evidence="6">
    <location>
        <begin position="12"/>
        <end position="33"/>
    </location>
</feature>
<comment type="caution">
    <text evidence="7">The sequence shown here is derived from an EMBL/GenBank/DDBJ whole genome shotgun (WGS) entry which is preliminary data.</text>
</comment>
<evidence type="ECO:0000256" key="5">
    <source>
        <dbReference type="ARBA" id="ARBA00023136"/>
    </source>
</evidence>
<evidence type="ECO:0000256" key="2">
    <source>
        <dbReference type="ARBA" id="ARBA00022475"/>
    </source>
</evidence>
<dbReference type="InterPro" id="IPR050833">
    <property type="entry name" value="Poly_Biosynth_Transport"/>
</dbReference>
<feature type="transmembrane region" description="Helical" evidence="6">
    <location>
        <begin position="246"/>
        <end position="267"/>
    </location>
</feature>
<keyword evidence="2" id="KW-1003">Cell membrane</keyword>
<feature type="transmembrane region" description="Helical" evidence="6">
    <location>
        <begin position="83"/>
        <end position="108"/>
    </location>
</feature>
<keyword evidence="8" id="KW-1185">Reference proteome</keyword>
<sequence>MINRKQILVENTLWVYLAKIVMQLISLIASVLVLRQLDVDVYGTYVFLFGLFTAYQLLITSPLKHVLTRFVPELRNKVAPSSLLKLVMMYVVIALVMVIVLTGLGVAFKDSLSQLFNIDTLDAHFKAFLFFVFSYSIKILLEVLLSALLLHRRIAILNMVLALCRALAYIILLERLNVNLLLLIEGCVSLIYSLPALFVFLNGVKKEDNGKELVTSRDKHRMQRFWLYSLFTELGAGLIGRTSDYYIVAAFSSPYFIGLYGFAVKIYELFYKVLPLKEFESVLKPLVFDRFNSTTDHHQLNSFYNFSIKVLLPVFILPFAYFLCFGEEVILLLFGAKYLDAYWPTVIILGGFITNGLFYPLSIFIHLKEKMHILLFSRLVVVFSLFAGIYMMKSYGISGVAIATIFGELIKNILMFFLFRSYVKIHYDRRVFISNLFLILTLIVFIYPLHLILSRWSLLVTGSILFSIIYLLFIINCHALRAKELAYLESIIQSNPKMAILYDKFWRLLNKLAIRKVHE</sequence>
<reference evidence="7 8" key="1">
    <citation type="journal article" date="2015" name="Int. J. Syst. Evol. Microbiol.">
        <title>Carboxylicivirga linearis sp. nov., isolated from a sea cucumber culture pond.</title>
        <authorList>
            <person name="Wang F.Q."/>
            <person name="Zhou Y.X."/>
            <person name="Lin X.Z."/>
            <person name="Chen G.J."/>
            <person name="Du Z.J."/>
        </authorList>
    </citation>
    <scope>NUCLEOTIDE SEQUENCE [LARGE SCALE GENOMIC DNA]</scope>
    <source>
        <strain evidence="7 8">FB218</strain>
    </source>
</reference>